<dbReference type="EMBL" id="VYXP01000003">
    <property type="protein sequence ID" value="KAA9132711.1"/>
    <property type="molecule type" value="Genomic_DNA"/>
</dbReference>
<name>A0A5N0TD83_9GAMM</name>
<organism evidence="3 4">
    <name type="scientific">Marinihelvus fidelis</name>
    <dbReference type="NCBI Taxonomy" id="2613842"/>
    <lineage>
        <taxon>Bacteria</taxon>
        <taxon>Pseudomonadati</taxon>
        <taxon>Pseudomonadota</taxon>
        <taxon>Gammaproteobacteria</taxon>
        <taxon>Chromatiales</taxon>
        <taxon>Wenzhouxiangellaceae</taxon>
        <taxon>Marinihelvus</taxon>
    </lineage>
</organism>
<dbReference type="Proteomes" id="UP000325372">
    <property type="component" value="Unassembled WGS sequence"/>
</dbReference>
<evidence type="ECO:0000256" key="2">
    <source>
        <dbReference type="SAM" id="Phobius"/>
    </source>
</evidence>
<evidence type="ECO:0000313" key="3">
    <source>
        <dbReference type="EMBL" id="KAA9132711.1"/>
    </source>
</evidence>
<evidence type="ECO:0000256" key="1">
    <source>
        <dbReference type="SAM" id="MobiDB-lite"/>
    </source>
</evidence>
<protein>
    <recommendedName>
        <fullName evidence="5">Phage holin family protein</fullName>
    </recommendedName>
</protein>
<keyword evidence="2" id="KW-0812">Transmembrane</keyword>
<accession>A0A5N0TD83</accession>
<gene>
    <name evidence="3" type="ORF">F3N42_05720</name>
</gene>
<feature type="transmembrane region" description="Helical" evidence="2">
    <location>
        <begin position="57"/>
        <end position="81"/>
    </location>
</feature>
<keyword evidence="2" id="KW-1133">Transmembrane helix</keyword>
<comment type="caution">
    <text evidence="3">The sequence shown here is derived from an EMBL/GenBank/DDBJ whole genome shotgun (WGS) entry which is preliminary data.</text>
</comment>
<proteinExistence type="predicted"/>
<dbReference type="RefSeq" id="WP_150863433.1">
    <property type="nucleotide sequence ID" value="NZ_VYXP01000003.1"/>
</dbReference>
<evidence type="ECO:0008006" key="5">
    <source>
        <dbReference type="Google" id="ProtNLM"/>
    </source>
</evidence>
<feature type="transmembrane region" description="Helical" evidence="2">
    <location>
        <begin position="87"/>
        <end position="112"/>
    </location>
</feature>
<sequence>MNTSATDSRPPPAGGAASPDDSGPAGLLTEWIAAYGQRFSSAAQLVMAETRLAITSFVLMVFGVVVAAGFLMFAWALVLYAGMRASALAGMPLVAIAVILALLHLGAAALVFRAVSRLGSRLEFEATREMLGTDP</sequence>
<keyword evidence="4" id="KW-1185">Reference proteome</keyword>
<evidence type="ECO:0000313" key="4">
    <source>
        <dbReference type="Proteomes" id="UP000325372"/>
    </source>
</evidence>
<dbReference type="AlphaFoldDB" id="A0A5N0TD83"/>
<reference evidence="3 4" key="1">
    <citation type="submission" date="2019-09" db="EMBL/GenBank/DDBJ databases">
        <title>Wenzhouxiangella sp. Genome sequencing and assembly.</title>
        <authorList>
            <person name="Zhang R."/>
        </authorList>
    </citation>
    <scope>NUCLEOTIDE SEQUENCE [LARGE SCALE GENOMIC DNA]</scope>
    <source>
        <strain evidence="3 4">W260</strain>
    </source>
</reference>
<keyword evidence="2" id="KW-0472">Membrane</keyword>
<feature type="region of interest" description="Disordered" evidence="1">
    <location>
        <begin position="1"/>
        <end position="22"/>
    </location>
</feature>